<keyword evidence="2" id="KW-0805">Transcription regulation</keyword>
<dbReference type="Gene3D" id="1.10.10.10">
    <property type="entry name" value="Winged helix-like DNA-binding domain superfamily/Winged helix DNA-binding domain"/>
    <property type="match status" value="1"/>
</dbReference>
<reference evidence="5 6" key="1">
    <citation type="submission" date="2019-09" db="EMBL/GenBank/DDBJ databases">
        <title>In-depth cultivation of the pig gut microbiome towards novel bacterial diversity and tailored functional studies.</title>
        <authorList>
            <person name="Wylensek D."/>
            <person name="Hitch T.C.A."/>
            <person name="Clavel T."/>
        </authorList>
    </citation>
    <scope>NUCLEOTIDE SEQUENCE [LARGE SCALE GENOMIC DNA]</scope>
    <source>
        <strain evidence="5 6">WCA3-693-APC-4?</strain>
    </source>
</reference>
<dbReference type="PIRSF" id="PIRSF019455">
    <property type="entry name" value="CopR_AtkY"/>
    <property type="match status" value="1"/>
</dbReference>
<protein>
    <submittedName>
        <fullName evidence="5">BlaI/MecI/CopY family transcriptional regulator</fullName>
    </submittedName>
</protein>
<dbReference type="InterPro" id="IPR036390">
    <property type="entry name" value="WH_DNA-bd_sf"/>
</dbReference>
<dbReference type="SUPFAM" id="SSF46785">
    <property type="entry name" value="Winged helix' DNA-binding domain"/>
    <property type="match status" value="1"/>
</dbReference>
<organism evidence="5 6">
    <name type="scientific">Tissierella pigra</name>
    <dbReference type="NCBI Taxonomy" id="2607614"/>
    <lineage>
        <taxon>Bacteria</taxon>
        <taxon>Bacillati</taxon>
        <taxon>Bacillota</taxon>
        <taxon>Tissierellia</taxon>
        <taxon>Tissierellales</taxon>
        <taxon>Tissierellaceae</taxon>
        <taxon>Tissierella</taxon>
    </lineage>
</organism>
<keyword evidence="3" id="KW-0238">DNA-binding</keyword>
<dbReference type="Proteomes" id="UP000469523">
    <property type="component" value="Unassembled WGS sequence"/>
</dbReference>
<dbReference type="AlphaFoldDB" id="A0A6N7XVY4"/>
<dbReference type="GO" id="GO:0045892">
    <property type="term" value="P:negative regulation of DNA-templated transcription"/>
    <property type="evidence" value="ECO:0007669"/>
    <property type="project" value="InterPro"/>
</dbReference>
<evidence type="ECO:0000256" key="2">
    <source>
        <dbReference type="ARBA" id="ARBA00023015"/>
    </source>
</evidence>
<keyword evidence="6" id="KW-1185">Reference proteome</keyword>
<dbReference type="Gene3D" id="1.10.4040.10">
    <property type="entry name" value="Penicillinase repressor domain"/>
    <property type="match status" value="1"/>
</dbReference>
<evidence type="ECO:0000256" key="1">
    <source>
        <dbReference type="ARBA" id="ARBA00011046"/>
    </source>
</evidence>
<evidence type="ECO:0000256" key="4">
    <source>
        <dbReference type="ARBA" id="ARBA00023163"/>
    </source>
</evidence>
<dbReference type="EMBL" id="VUNQ01000006">
    <property type="protein sequence ID" value="MSU00645.1"/>
    <property type="molecule type" value="Genomic_DNA"/>
</dbReference>
<accession>A0A6N7XVY4</accession>
<evidence type="ECO:0000313" key="6">
    <source>
        <dbReference type="Proteomes" id="UP000469523"/>
    </source>
</evidence>
<dbReference type="InterPro" id="IPR005650">
    <property type="entry name" value="BlaI_family"/>
</dbReference>
<dbReference type="InterPro" id="IPR036388">
    <property type="entry name" value="WH-like_DNA-bd_sf"/>
</dbReference>
<comment type="caution">
    <text evidence="5">The sequence shown here is derived from an EMBL/GenBank/DDBJ whole genome shotgun (WGS) entry which is preliminary data.</text>
</comment>
<dbReference type="GO" id="GO:0003677">
    <property type="term" value="F:DNA binding"/>
    <property type="evidence" value="ECO:0007669"/>
    <property type="project" value="UniProtKB-KW"/>
</dbReference>
<dbReference type="Pfam" id="PF03965">
    <property type="entry name" value="Penicillinase_R"/>
    <property type="match status" value="1"/>
</dbReference>
<evidence type="ECO:0000256" key="3">
    <source>
        <dbReference type="ARBA" id="ARBA00023125"/>
    </source>
</evidence>
<sequence>MDNREKTKLTDTEWKIMMLLWEKNPLTCRQMEDDLKEETGWSRHTIISFLKRMQKKNYIRMEEANPARLYYPLLNKDETVLQETRSFVEKIFHGKMGLLVSSLVDSEDITKDEINSMLQSLKKALIEKEDQNE</sequence>
<evidence type="ECO:0000313" key="5">
    <source>
        <dbReference type="EMBL" id="MSU00645.1"/>
    </source>
</evidence>
<gene>
    <name evidence="5" type="ORF">FYJ83_04075</name>
</gene>
<comment type="similarity">
    <text evidence="1">Belongs to the BlaI transcriptional regulatory family.</text>
</comment>
<name>A0A6N7XVY4_9FIRM</name>
<keyword evidence="4" id="KW-0804">Transcription</keyword>
<proteinExistence type="inferred from homology"/>
<dbReference type="RefSeq" id="WP_154439073.1">
    <property type="nucleotide sequence ID" value="NZ_VUNQ01000006.1"/>
</dbReference>